<accession>A0A8H6TCY7</accession>
<organism evidence="5 6">
    <name type="scientific">Mycena indigotica</name>
    <dbReference type="NCBI Taxonomy" id="2126181"/>
    <lineage>
        <taxon>Eukaryota</taxon>
        <taxon>Fungi</taxon>
        <taxon>Dikarya</taxon>
        <taxon>Basidiomycota</taxon>
        <taxon>Agaricomycotina</taxon>
        <taxon>Agaricomycetes</taxon>
        <taxon>Agaricomycetidae</taxon>
        <taxon>Agaricales</taxon>
        <taxon>Marasmiineae</taxon>
        <taxon>Mycenaceae</taxon>
        <taxon>Mycena</taxon>
    </lineage>
</organism>
<sequence>MDQESFRRLLATQSATGATKHANQSFQKSRGSLFPSTSTSKTVSASEPAFKPRKLKKADEGADKYRNRAAERRDGQGNDYAQVEAILTDLERRQGPNRPVTDEQRRLLGGDGEHSILVKGLDMALLAQNKAKAASSAAVDDESLEQAYNHVSEPSTAPATTGKKRTRDDIIRELKEKKGGNTASQPQNALDSKFKPIGFKPIGSTDDKRKKKGLEGDKDRKKKKRKVEAETTKPELSQTTSTLPPKTDVPSLPPPEEDPDDDFDIFSGVAEYRGLDDNDMADEDKTTTDEVLLPPPGARGWFDDGPQEEETSIPPASTKPPIEPIPPPHEPDIDEEEQPMRLVPLASSAMPSIRDFLSMGEESGSKKKKKGKKKKKAGKGDNDDDED</sequence>
<feature type="compositionally biased region" description="Polar residues" evidence="3">
    <location>
        <begin position="181"/>
        <end position="190"/>
    </location>
</feature>
<dbReference type="AlphaFoldDB" id="A0A8H6TCY7"/>
<feature type="compositionally biased region" description="Pro residues" evidence="3">
    <location>
        <begin position="317"/>
        <end position="328"/>
    </location>
</feature>
<feature type="compositionally biased region" description="Basic and acidic residues" evidence="3">
    <location>
        <begin position="205"/>
        <end position="219"/>
    </location>
</feature>
<feature type="region of interest" description="Disordered" evidence="3">
    <location>
        <begin position="1"/>
        <end position="108"/>
    </location>
</feature>
<comment type="caution">
    <text evidence="5">The sequence shown here is derived from an EMBL/GenBank/DDBJ whole genome shotgun (WGS) entry which is preliminary data.</text>
</comment>
<evidence type="ECO:0000256" key="1">
    <source>
        <dbReference type="ARBA" id="ARBA00004123"/>
    </source>
</evidence>
<feature type="compositionally biased region" description="Basic and acidic residues" evidence="3">
    <location>
        <begin position="57"/>
        <end position="76"/>
    </location>
</feature>
<dbReference type="OrthoDB" id="3366823at2759"/>
<dbReference type="InterPro" id="IPR039896">
    <property type="entry name" value="Red-like"/>
</dbReference>
<dbReference type="GeneID" id="59341164"/>
<keyword evidence="2" id="KW-0539">Nucleus</keyword>
<evidence type="ECO:0000313" key="5">
    <source>
        <dbReference type="EMBL" id="KAF7316535.1"/>
    </source>
</evidence>
<dbReference type="InterPro" id="IPR012916">
    <property type="entry name" value="RED_N"/>
</dbReference>
<feature type="compositionally biased region" description="Basic and acidic residues" evidence="3">
    <location>
        <begin position="166"/>
        <end position="179"/>
    </location>
</feature>
<reference evidence="5" key="1">
    <citation type="submission" date="2020-05" db="EMBL/GenBank/DDBJ databases">
        <title>Mycena genomes resolve the evolution of fungal bioluminescence.</title>
        <authorList>
            <person name="Tsai I.J."/>
        </authorList>
    </citation>
    <scope>NUCLEOTIDE SEQUENCE</scope>
    <source>
        <strain evidence="5">171206Taipei</strain>
    </source>
</reference>
<protein>
    <recommendedName>
        <fullName evidence="4">RED-like N-terminal domain-containing protein</fullName>
    </recommendedName>
</protein>
<keyword evidence="6" id="KW-1185">Reference proteome</keyword>
<dbReference type="Pfam" id="PF07808">
    <property type="entry name" value="RED_N"/>
    <property type="match status" value="1"/>
</dbReference>
<evidence type="ECO:0000259" key="4">
    <source>
        <dbReference type="Pfam" id="PF07808"/>
    </source>
</evidence>
<feature type="compositionally biased region" description="Polar residues" evidence="3">
    <location>
        <begin position="11"/>
        <end position="45"/>
    </location>
</feature>
<proteinExistence type="predicted"/>
<dbReference type="Proteomes" id="UP000636479">
    <property type="component" value="Unassembled WGS sequence"/>
</dbReference>
<evidence type="ECO:0000256" key="2">
    <source>
        <dbReference type="ARBA" id="ARBA00023242"/>
    </source>
</evidence>
<gene>
    <name evidence="5" type="ORF">MIND_00172800</name>
</gene>
<feature type="domain" description="RED-like N-terminal" evidence="4">
    <location>
        <begin position="54"/>
        <end position="160"/>
    </location>
</feature>
<evidence type="ECO:0000313" key="6">
    <source>
        <dbReference type="Proteomes" id="UP000636479"/>
    </source>
</evidence>
<feature type="compositionally biased region" description="Acidic residues" evidence="3">
    <location>
        <begin position="255"/>
        <end position="264"/>
    </location>
</feature>
<evidence type="ECO:0000256" key="3">
    <source>
        <dbReference type="SAM" id="MobiDB-lite"/>
    </source>
</evidence>
<name>A0A8H6TCY7_9AGAR</name>
<feature type="region of interest" description="Disordered" evidence="3">
    <location>
        <begin position="131"/>
        <end position="387"/>
    </location>
</feature>
<dbReference type="RefSeq" id="XP_037226558.1">
    <property type="nucleotide sequence ID" value="XM_037358648.1"/>
</dbReference>
<feature type="compositionally biased region" description="Basic residues" evidence="3">
    <location>
        <begin position="366"/>
        <end position="377"/>
    </location>
</feature>
<dbReference type="GO" id="GO:0005634">
    <property type="term" value="C:nucleus"/>
    <property type="evidence" value="ECO:0007669"/>
    <property type="project" value="UniProtKB-SubCell"/>
</dbReference>
<feature type="compositionally biased region" description="Polar residues" evidence="3">
    <location>
        <begin position="234"/>
        <end position="244"/>
    </location>
</feature>
<comment type="subcellular location">
    <subcellularLocation>
        <location evidence="1">Nucleus</location>
    </subcellularLocation>
</comment>
<dbReference type="PANTHER" id="PTHR12765">
    <property type="entry name" value="RED PROTEIN IK FACTOR CYTOKINE IK"/>
    <property type="match status" value="1"/>
</dbReference>
<feature type="compositionally biased region" description="Basic and acidic residues" evidence="3">
    <location>
        <begin position="89"/>
        <end position="108"/>
    </location>
</feature>
<dbReference type="EMBL" id="JACAZF010000001">
    <property type="protein sequence ID" value="KAF7316535.1"/>
    <property type="molecule type" value="Genomic_DNA"/>
</dbReference>